<dbReference type="EMBL" id="HBUF01345829">
    <property type="protein sequence ID" value="CAG6709241.1"/>
    <property type="molecule type" value="Transcribed_RNA"/>
</dbReference>
<name>A0A8D8USV1_9HEMI</name>
<protein>
    <submittedName>
        <fullName evidence="2">Uncharacterized protein</fullName>
    </submittedName>
</protein>
<organism evidence="2">
    <name type="scientific">Cacopsylla melanoneura</name>
    <dbReference type="NCBI Taxonomy" id="428564"/>
    <lineage>
        <taxon>Eukaryota</taxon>
        <taxon>Metazoa</taxon>
        <taxon>Ecdysozoa</taxon>
        <taxon>Arthropoda</taxon>
        <taxon>Hexapoda</taxon>
        <taxon>Insecta</taxon>
        <taxon>Pterygota</taxon>
        <taxon>Neoptera</taxon>
        <taxon>Paraneoptera</taxon>
        <taxon>Hemiptera</taxon>
        <taxon>Sternorrhyncha</taxon>
        <taxon>Psylloidea</taxon>
        <taxon>Psyllidae</taxon>
        <taxon>Psyllinae</taxon>
        <taxon>Cacopsylla</taxon>
    </lineage>
</organism>
<proteinExistence type="predicted"/>
<dbReference type="AlphaFoldDB" id="A0A8D8USV1"/>
<keyword evidence="1" id="KW-0812">Transmembrane</keyword>
<accession>A0A8D8USV1</accession>
<evidence type="ECO:0000256" key="1">
    <source>
        <dbReference type="SAM" id="Phobius"/>
    </source>
</evidence>
<keyword evidence="1" id="KW-0472">Membrane</keyword>
<dbReference type="EMBL" id="HBUF01345831">
    <property type="protein sequence ID" value="CAG6709244.1"/>
    <property type="molecule type" value="Transcribed_RNA"/>
</dbReference>
<keyword evidence="1" id="KW-1133">Transmembrane helix</keyword>
<dbReference type="EMBL" id="HBUF01345830">
    <property type="protein sequence ID" value="CAG6709243.1"/>
    <property type="molecule type" value="Transcribed_RNA"/>
</dbReference>
<feature type="transmembrane region" description="Helical" evidence="1">
    <location>
        <begin position="12"/>
        <end position="36"/>
    </location>
</feature>
<reference evidence="2" key="1">
    <citation type="submission" date="2021-05" db="EMBL/GenBank/DDBJ databases">
        <authorList>
            <person name="Alioto T."/>
            <person name="Alioto T."/>
            <person name="Gomez Garrido J."/>
        </authorList>
    </citation>
    <scope>NUCLEOTIDE SEQUENCE</scope>
</reference>
<sequence length="108" mass="11927">MHRSSVRPAADRGIIMCIIPCCCFSLTKSLLVSYSLPLFDSALIKPLSSDLIKDASVPMAPSSVFLKCHVPSPTPILVSVLPFLFLKKCDCSGLEIERWFGGFFLLYE</sequence>
<evidence type="ECO:0000313" key="2">
    <source>
        <dbReference type="EMBL" id="CAG6709241.1"/>
    </source>
</evidence>